<name>A0ABR4NS92_9SACH</name>
<reference evidence="1 2" key="1">
    <citation type="submission" date="2024-05" db="EMBL/GenBank/DDBJ databases">
        <title>Long read based assembly of the Candida bracarensis genome reveals expanded adhesin content.</title>
        <authorList>
            <person name="Marcet-Houben M."/>
            <person name="Ksiezopolska E."/>
            <person name="Gabaldon T."/>
        </authorList>
    </citation>
    <scope>NUCLEOTIDE SEQUENCE [LARGE SCALE GENOMIC DNA]</scope>
    <source>
        <strain evidence="1 2">CBM6</strain>
    </source>
</reference>
<gene>
    <name evidence="1" type="ORF">RNJ44_00791</name>
</gene>
<protein>
    <submittedName>
        <fullName evidence="1">Uncharacterized protein</fullName>
    </submittedName>
</protein>
<evidence type="ECO:0000313" key="2">
    <source>
        <dbReference type="Proteomes" id="UP001623330"/>
    </source>
</evidence>
<keyword evidence="2" id="KW-1185">Reference proteome</keyword>
<sequence length="105" mass="12027">MSSPDEQELIFEDDISQEIELMTTNDIEVNPLLRSPLMNPVDHVQVNIQSIASAMAKSGDTPLERIQKGYDIPRSYSYSDCMYPFSSIVEHMAETNYKLWLHSKT</sequence>
<evidence type="ECO:0000313" key="1">
    <source>
        <dbReference type="EMBL" id="KAL3231152.1"/>
    </source>
</evidence>
<organism evidence="1 2">
    <name type="scientific">Nakaseomyces bracarensis</name>
    <dbReference type="NCBI Taxonomy" id="273131"/>
    <lineage>
        <taxon>Eukaryota</taxon>
        <taxon>Fungi</taxon>
        <taxon>Dikarya</taxon>
        <taxon>Ascomycota</taxon>
        <taxon>Saccharomycotina</taxon>
        <taxon>Saccharomycetes</taxon>
        <taxon>Saccharomycetales</taxon>
        <taxon>Saccharomycetaceae</taxon>
        <taxon>Nakaseomyces</taxon>
    </lineage>
</organism>
<accession>A0ABR4NS92</accession>
<dbReference type="EMBL" id="JBEVYD010000008">
    <property type="protein sequence ID" value="KAL3231152.1"/>
    <property type="molecule type" value="Genomic_DNA"/>
</dbReference>
<comment type="caution">
    <text evidence="1">The sequence shown here is derived from an EMBL/GenBank/DDBJ whole genome shotgun (WGS) entry which is preliminary data.</text>
</comment>
<dbReference type="Proteomes" id="UP001623330">
    <property type="component" value="Unassembled WGS sequence"/>
</dbReference>
<proteinExistence type="predicted"/>